<reference evidence="2 3" key="1">
    <citation type="submission" date="2022-12" db="EMBL/GenBank/DDBJ databases">
        <title>Polyphasic characterization of Geotalea uranireducens NIT-SL11 newly isolated from a complex of sewage sludge and microbially reduced graphene oxide.</title>
        <authorList>
            <person name="Xie L."/>
            <person name="Yoshida N."/>
            <person name="Meng L."/>
        </authorList>
    </citation>
    <scope>NUCLEOTIDE SEQUENCE [LARGE SCALE GENOMIC DNA]</scope>
    <source>
        <strain evidence="2 3">NIT-SL11</strain>
    </source>
</reference>
<organism evidence="2 3">
    <name type="scientific">Geotalea uraniireducens</name>
    <dbReference type="NCBI Taxonomy" id="351604"/>
    <lineage>
        <taxon>Bacteria</taxon>
        <taxon>Pseudomonadati</taxon>
        <taxon>Thermodesulfobacteriota</taxon>
        <taxon>Desulfuromonadia</taxon>
        <taxon>Geobacterales</taxon>
        <taxon>Geobacteraceae</taxon>
        <taxon>Geotalea</taxon>
    </lineage>
</organism>
<protein>
    <submittedName>
        <fullName evidence="2">Uncharacterized protein</fullName>
    </submittedName>
</protein>
<feature type="signal peptide" evidence="1">
    <location>
        <begin position="1"/>
        <end position="22"/>
    </location>
</feature>
<sequence length="329" mass="34728">MKPTYAIVRQTIALIVAAAALAALQGCTAVLTPSQVKEVGTFAEAAKNYGTFPGTVIRSHAELRARQKLLEAATMTSGTAALRQVEAAVELRQELARRATAADSALEILNDYAALLVKLTGDSYTGELQGSAESLGGAVDRAIDRFNKLQGTNLGSFGALAAAGARGAGGIYIRHEQAEALKQAITAADPVVEAMIVEVERLLALYLAPADLAGLQLAIAAGPPPEQLDLIRNVATDLRESYRRIVDSAGGKQQLATVLLVADGLTGADETVQLATQALRAAETYRAAHRALVQNVTERRWLKNAIGQVQTLVQEVNTANKLRKKLAAE</sequence>
<gene>
    <name evidence="2" type="ORF">GURASL_07830</name>
</gene>
<evidence type="ECO:0000256" key="1">
    <source>
        <dbReference type="SAM" id="SignalP"/>
    </source>
</evidence>
<accession>A0ABN6VNS1</accession>
<keyword evidence="1" id="KW-0732">Signal</keyword>
<name>A0ABN6VNS1_9BACT</name>
<dbReference type="RefSeq" id="WP_282001960.1">
    <property type="nucleotide sequence ID" value="NZ_AP027151.1"/>
</dbReference>
<dbReference type="EMBL" id="AP027151">
    <property type="protein sequence ID" value="BDV41860.1"/>
    <property type="molecule type" value="Genomic_DNA"/>
</dbReference>
<dbReference type="PROSITE" id="PS51257">
    <property type="entry name" value="PROKAR_LIPOPROTEIN"/>
    <property type="match status" value="1"/>
</dbReference>
<evidence type="ECO:0000313" key="3">
    <source>
        <dbReference type="Proteomes" id="UP001317705"/>
    </source>
</evidence>
<dbReference type="Proteomes" id="UP001317705">
    <property type="component" value="Chromosome"/>
</dbReference>
<proteinExistence type="predicted"/>
<keyword evidence="3" id="KW-1185">Reference proteome</keyword>
<feature type="chain" id="PRO_5047120956" evidence="1">
    <location>
        <begin position="23"/>
        <end position="329"/>
    </location>
</feature>
<evidence type="ECO:0000313" key="2">
    <source>
        <dbReference type="EMBL" id="BDV41860.1"/>
    </source>
</evidence>